<keyword evidence="2" id="KW-1185">Reference proteome</keyword>
<protein>
    <submittedName>
        <fullName evidence="1">6230_t:CDS:1</fullName>
    </submittedName>
</protein>
<accession>A0A9N9D391</accession>
<dbReference type="EMBL" id="CAJVPQ010003228">
    <property type="protein sequence ID" value="CAG8621583.1"/>
    <property type="molecule type" value="Genomic_DNA"/>
</dbReference>
<evidence type="ECO:0000313" key="1">
    <source>
        <dbReference type="EMBL" id="CAG8621583.1"/>
    </source>
</evidence>
<reference evidence="1" key="1">
    <citation type="submission" date="2021-06" db="EMBL/GenBank/DDBJ databases">
        <authorList>
            <person name="Kallberg Y."/>
            <person name="Tangrot J."/>
            <person name="Rosling A."/>
        </authorList>
    </citation>
    <scope>NUCLEOTIDE SEQUENCE</scope>
    <source>
        <strain evidence="1">UK204</strain>
    </source>
</reference>
<dbReference type="Proteomes" id="UP000789570">
    <property type="component" value="Unassembled WGS sequence"/>
</dbReference>
<evidence type="ECO:0000313" key="2">
    <source>
        <dbReference type="Proteomes" id="UP000789570"/>
    </source>
</evidence>
<comment type="caution">
    <text evidence="1">The sequence shown here is derived from an EMBL/GenBank/DDBJ whole genome shotgun (WGS) entry which is preliminary data.</text>
</comment>
<feature type="non-terminal residue" evidence="1">
    <location>
        <position position="306"/>
    </location>
</feature>
<proteinExistence type="predicted"/>
<dbReference type="AlphaFoldDB" id="A0A9N9D391"/>
<name>A0A9N9D391_9GLOM</name>
<organism evidence="1 2">
    <name type="scientific">Funneliformis caledonium</name>
    <dbReference type="NCBI Taxonomy" id="1117310"/>
    <lineage>
        <taxon>Eukaryota</taxon>
        <taxon>Fungi</taxon>
        <taxon>Fungi incertae sedis</taxon>
        <taxon>Mucoromycota</taxon>
        <taxon>Glomeromycotina</taxon>
        <taxon>Glomeromycetes</taxon>
        <taxon>Glomerales</taxon>
        <taxon>Glomeraceae</taxon>
        <taxon>Funneliformis</taxon>
    </lineage>
</organism>
<dbReference type="OrthoDB" id="2433158at2759"/>
<gene>
    <name evidence="1" type="ORF">FCALED_LOCUS9583</name>
</gene>
<sequence>IIVTISLFFVSKNWCDGVMDMRKNERKDYYEKKPVRLDEKRGSSDPVKWNAGFIPKFEHGVRATGKLLEWNQWQFPYVFVFEMDLKHLTLDSEYTDSEDDGTDALTNKAKEICRAYVYFFQRLDTPTIKDEEIENYCEKFEGYITETFEGEWIIQLSCLIPIQIAIARNNLFQPLKDGLSSNDMEHDDGSVKVVSSMGEQSCGKSFDGSAMRCVDGVWMSLADTGIQLYEDSSSFVELSDDLREYIVERRVALVTDWYGQNTTNFPQDNSDIVNGRLVSDMFSTEIIKFYVSMHQFKRTLFIIVHH</sequence>